<evidence type="ECO:0000313" key="2">
    <source>
        <dbReference type="EMBL" id="GBP86040.1"/>
    </source>
</evidence>
<keyword evidence="3" id="KW-1185">Reference proteome</keyword>
<feature type="region of interest" description="Disordered" evidence="1">
    <location>
        <begin position="30"/>
        <end position="89"/>
    </location>
</feature>
<evidence type="ECO:0000256" key="1">
    <source>
        <dbReference type="SAM" id="MobiDB-lite"/>
    </source>
</evidence>
<reference evidence="2 3" key="1">
    <citation type="journal article" date="2019" name="Commun. Biol.">
        <title>The bagworm genome reveals a unique fibroin gene that provides high tensile strength.</title>
        <authorList>
            <person name="Kono N."/>
            <person name="Nakamura H."/>
            <person name="Ohtoshi R."/>
            <person name="Tomita M."/>
            <person name="Numata K."/>
            <person name="Arakawa K."/>
        </authorList>
    </citation>
    <scope>NUCLEOTIDE SEQUENCE [LARGE SCALE GENOMIC DNA]</scope>
</reference>
<proteinExistence type="predicted"/>
<organism evidence="2 3">
    <name type="scientific">Eumeta variegata</name>
    <name type="common">Bagworm moth</name>
    <name type="synonym">Eumeta japonica</name>
    <dbReference type="NCBI Taxonomy" id="151549"/>
    <lineage>
        <taxon>Eukaryota</taxon>
        <taxon>Metazoa</taxon>
        <taxon>Ecdysozoa</taxon>
        <taxon>Arthropoda</taxon>
        <taxon>Hexapoda</taxon>
        <taxon>Insecta</taxon>
        <taxon>Pterygota</taxon>
        <taxon>Neoptera</taxon>
        <taxon>Endopterygota</taxon>
        <taxon>Lepidoptera</taxon>
        <taxon>Glossata</taxon>
        <taxon>Ditrysia</taxon>
        <taxon>Tineoidea</taxon>
        <taxon>Psychidae</taxon>
        <taxon>Oiketicinae</taxon>
        <taxon>Eumeta</taxon>
    </lineage>
</organism>
<accession>A0A4C1ZE39</accession>
<comment type="caution">
    <text evidence="2">The sequence shown here is derived from an EMBL/GenBank/DDBJ whole genome shotgun (WGS) entry which is preliminary data.</text>
</comment>
<name>A0A4C1ZE39_EUMVA</name>
<gene>
    <name evidence="2" type="ORF">EVAR_68517_1</name>
</gene>
<sequence>MVTAAHGHSQPQKSHQWVAGLSERIRIFDGGGSDEEEIDDHGQPIEAGRPSGGCARAGGRELGRALGASPVTKAPATSSITYPMSHTGR</sequence>
<feature type="region of interest" description="Disordered" evidence="1">
    <location>
        <begin position="1"/>
        <end position="20"/>
    </location>
</feature>
<feature type="compositionally biased region" description="Polar residues" evidence="1">
    <location>
        <begin position="75"/>
        <end position="89"/>
    </location>
</feature>
<protein>
    <submittedName>
        <fullName evidence="2">Uncharacterized protein</fullName>
    </submittedName>
</protein>
<dbReference type="EMBL" id="BGZK01001774">
    <property type="protein sequence ID" value="GBP86040.1"/>
    <property type="molecule type" value="Genomic_DNA"/>
</dbReference>
<dbReference type="AlphaFoldDB" id="A0A4C1ZE39"/>
<evidence type="ECO:0000313" key="3">
    <source>
        <dbReference type="Proteomes" id="UP000299102"/>
    </source>
</evidence>
<dbReference type="Proteomes" id="UP000299102">
    <property type="component" value="Unassembled WGS sequence"/>
</dbReference>